<feature type="transmembrane region" description="Helical" evidence="9">
    <location>
        <begin position="128"/>
        <end position="146"/>
    </location>
</feature>
<dbReference type="PANTHER" id="PTHR24421:SF10">
    <property type="entry name" value="NITRATE_NITRITE SENSOR PROTEIN NARQ"/>
    <property type="match status" value="1"/>
</dbReference>
<evidence type="ECO:0000256" key="5">
    <source>
        <dbReference type="ARBA" id="ARBA00022741"/>
    </source>
</evidence>
<dbReference type="InterPro" id="IPR050482">
    <property type="entry name" value="Sensor_HK_TwoCompSys"/>
</dbReference>
<dbReference type="EC" id="2.7.13.3" evidence="2"/>
<dbReference type="CDD" id="cd16917">
    <property type="entry name" value="HATPase_UhpB-NarQ-NarX-like"/>
    <property type="match status" value="1"/>
</dbReference>
<dbReference type="GO" id="GO:0016020">
    <property type="term" value="C:membrane"/>
    <property type="evidence" value="ECO:0007669"/>
    <property type="project" value="InterPro"/>
</dbReference>
<keyword evidence="9" id="KW-0472">Membrane</keyword>
<organism evidence="12 13">
    <name type="scientific">Mycolicibacterium porcinum</name>
    <dbReference type="NCBI Taxonomy" id="39693"/>
    <lineage>
        <taxon>Bacteria</taxon>
        <taxon>Bacillati</taxon>
        <taxon>Actinomycetota</taxon>
        <taxon>Actinomycetes</taxon>
        <taxon>Mycobacteriales</taxon>
        <taxon>Mycobacteriaceae</taxon>
        <taxon>Mycolicibacterium</taxon>
    </lineage>
</organism>
<keyword evidence="3" id="KW-0597">Phosphoprotein</keyword>
<dbReference type="AlphaFoldDB" id="A0AAW5TBP5"/>
<dbReference type="GO" id="GO:0005524">
    <property type="term" value="F:ATP binding"/>
    <property type="evidence" value="ECO:0007669"/>
    <property type="project" value="UniProtKB-KW"/>
</dbReference>
<keyword evidence="7" id="KW-0067">ATP-binding</keyword>
<gene>
    <name evidence="12" type="ORF">H5P34_26935</name>
</gene>
<evidence type="ECO:0000256" key="4">
    <source>
        <dbReference type="ARBA" id="ARBA00022679"/>
    </source>
</evidence>
<keyword evidence="9" id="KW-0812">Transmembrane</keyword>
<feature type="transmembrane region" description="Helical" evidence="9">
    <location>
        <begin position="59"/>
        <end position="76"/>
    </location>
</feature>
<dbReference type="SUPFAM" id="SSF55874">
    <property type="entry name" value="ATPase domain of HSP90 chaperone/DNA topoisomerase II/histidine kinase"/>
    <property type="match status" value="1"/>
</dbReference>
<keyword evidence="5" id="KW-0547">Nucleotide-binding</keyword>
<evidence type="ECO:0000256" key="6">
    <source>
        <dbReference type="ARBA" id="ARBA00022777"/>
    </source>
</evidence>
<name>A0AAW5TBP5_9MYCO</name>
<dbReference type="EMBL" id="JACKVC010000021">
    <property type="protein sequence ID" value="MCV7391699.1"/>
    <property type="molecule type" value="Genomic_DNA"/>
</dbReference>
<evidence type="ECO:0000259" key="11">
    <source>
        <dbReference type="Pfam" id="PF07730"/>
    </source>
</evidence>
<evidence type="ECO:0000256" key="7">
    <source>
        <dbReference type="ARBA" id="ARBA00022840"/>
    </source>
</evidence>
<sequence>MKRSHIDRIFRAIGYAVSMFLFIMAWSTVDATYATPASVRPVIAAFSALPLLAIRSNPFIGWAISAAGALMIPLVYPPTDFPWQMVQVVTLVALLVAVTIRCRLSAVMLAWLSTCVLLSAFGQTGVGFAGAITVIVLIGLLIRGLLASRRQLADQRRTNDMERARRAVLEERARIARDLHDVIAHHMSIVVVQAQSAPYRLTSVTQETKEELEAIGANVRASLNDIRSLLGVLRSDDETSELSPQHGIAELDDMIENWRRAGMDVSLEVSGPPPPTAEMCSVSLYRIVQESLANVARHAPGSPVTVTMKHGRYSTAVSVHNGPAAMPPSGETSSGGSGIAGMRQRAAAIGGSLNASTLPDGGFEIQAHIPATMPMTPGT</sequence>
<dbReference type="InterPro" id="IPR011712">
    <property type="entry name" value="Sig_transdc_His_kin_sub3_dim/P"/>
</dbReference>
<proteinExistence type="predicted"/>
<feature type="transmembrane region" description="Helical" evidence="9">
    <location>
        <begin position="9"/>
        <end position="27"/>
    </location>
</feature>
<keyword evidence="9" id="KW-1133">Transmembrane helix</keyword>
<accession>A0AAW5TBP5</accession>
<dbReference type="Gene3D" id="3.30.565.10">
    <property type="entry name" value="Histidine kinase-like ATPase, C-terminal domain"/>
    <property type="match status" value="1"/>
</dbReference>
<feature type="domain" description="Histidine kinase/HSP90-like ATPase" evidence="10">
    <location>
        <begin position="282"/>
        <end position="372"/>
    </location>
</feature>
<evidence type="ECO:0000313" key="12">
    <source>
        <dbReference type="EMBL" id="MCV7391699.1"/>
    </source>
</evidence>
<dbReference type="Pfam" id="PF02518">
    <property type="entry name" value="HATPase_c"/>
    <property type="match status" value="1"/>
</dbReference>
<dbReference type="PANTHER" id="PTHR24421">
    <property type="entry name" value="NITRATE/NITRITE SENSOR PROTEIN NARX-RELATED"/>
    <property type="match status" value="1"/>
</dbReference>
<evidence type="ECO:0000256" key="2">
    <source>
        <dbReference type="ARBA" id="ARBA00012438"/>
    </source>
</evidence>
<keyword evidence="8" id="KW-0902">Two-component regulatory system</keyword>
<evidence type="ECO:0000259" key="10">
    <source>
        <dbReference type="Pfam" id="PF02518"/>
    </source>
</evidence>
<evidence type="ECO:0000256" key="3">
    <source>
        <dbReference type="ARBA" id="ARBA00022553"/>
    </source>
</evidence>
<reference evidence="12" key="1">
    <citation type="submission" date="2020-07" db="EMBL/GenBank/DDBJ databases">
        <authorList>
            <person name="Pettersson B.M.F."/>
            <person name="Behra P.R.K."/>
            <person name="Ramesh M."/>
            <person name="Das S."/>
            <person name="Dasgupta S."/>
            <person name="Kirsebom L.A."/>
        </authorList>
    </citation>
    <scope>NUCLEOTIDE SEQUENCE</scope>
    <source>
        <strain evidence="12">DSM 44242</strain>
    </source>
</reference>
<reference evidence="12" key="2">
    <citation type="journal article" date="2022" name="BMC Genomics">
        <title>Comparative genome analysis of mycobacteria focusing on tRNA and non-coding RNA.</title>
        <authorList>
            <person name="Behra P.R.K."/>
            <person name="Pettersson B.M.F."/>
            <person name="Ramesh M."/>
            <person name="Das S."/>
            <person name="Dasgupta S."/>
            <person name="Kirsebom L.A."/>
        </authorList>
    </citation>
    <scope>NUCLEOTIDE SEQUENCE</scope>
    <source>
        <strain evidence="12">DSM 44242</strain>
    </source>
</reference>
<dbReference type="InterPro" id="IPR036890">
    <property type="entry name" value="HATPase_C_sf"/>
</dbReference>
<dbReference type="InterPro" id="IPR003594">
    <property type="entry name" value="HATPase_dom"/>
</dbReference>
<dbReference type="GO" id="GO:0046983">
    <property type="term" value="F:protein dimerization activity"/>
    <property type="evidence" value="ECO:0007669"/>
    <property type="project" value="InterPro"/>
</dbReference>
<feature type="transmembrane region" description="Helical" evidence="9">
    <location>
        <begin position="82"/>
        <end position="99"/>
    </location>
</feature>
<dbReference type="Pfam" id="PF07730">
    <property type="entry name" value="HisKA_3"/>
    <property type="match status" value="1"/>
</dbReference>
<keyword evidence="6 12" id="KW-0418">Kinase</keyword>
<dbReference type="Proteomes" id="UP001141659">
    <property type="component" value="Unassembled WGS sequence"/>
</dbReference>
<protein>
    <recommendedName>
        <fullName evidence="2">histidine kinase</fullName>
        <ecNumber evidence="2">2.7.13.3</ecNumber>
    </recommendedName>
</protein>
<evidence type="ECO:0000256" key="9">
    <source>
        <dbReference type="SAM" id="Phobius"/>
    </source>
</evidence>
<dbReference type="Gene3D" id="1.20.5.1930">
    <property type="match status" value="1"/>
</dbReference>
<keyword evidence="4" id="KW-0808">Transferase</keyword>
<evidence type="ECO:0000313" key="13">
    <source>
        <dbReference type="Proteomes" id="UP001141659"/>
    </source>
</evidence>
<evidence type="ECO:0000256" key="8">
    <source>
        <dbReference type="ARBA" id="ARBA00023012"/>
    </source>
</evidence>
<dbReference type="GO" id="GO:0000155">
    <property type="term" value="F:phosphorelay sensor kinase activity"/>
    <property type="evidence" value="ECO:0007669"/>
    <property type="project" value="InterPro"/>
</dbReference>
<feature type="domain" description="Signal transduction histidine kinase subgroup 3 dimerisation and phosphoacceptor" evidence="11">
    <location>
        <begin position="171"/>
        <end position="237"/>
    </location>
</feature>
<comment type="caution">
    <text evidence="12">The sequence shown here is derived from an EMBL/GenBank/DDBJ whole genome shotgun (WGS) entry which is preliminary data.</text>
</comment>
<evidence type="ECO:0000256" key="1">
    <source>
        <dbReference type="ARBA" id="ARBA00000085"/>
    </source>
</evidence>
<comment type="catalytic activity">
    <reaction evidence="1">
        <text>ATP + protein L-histidine = ADP + protein N-phospho-L-histidine.</text>
        <dbReference type="EC" id="2.7.13.3"/>
    </reaction>
</comment>